<evidence type="ECO:0000256" key="2">
    <source>
        <dbReference type="ARBA" id="ARBA00008806"/>
    </source>
</evidence>
<reference evidence="10" key="1">
    <citation type="submission" date="2017-06" db="EMBL/GenBank/DDBJ databases">
        <title>Genome analysis of Fimbriiglobus ruber SP5, the first member of the order Planctomycetales with confirmed chitinolytic capability.</title>
        <authorList>
            <person name="Ravin N.V."/>
            <person name="Rakitin A.L."/>
            <person name="Ivanova A.A."/>
            <person name="Beletsky A.V."/>
            <person name="Kulichevskaya I.S."/>
            <person name="Mardanov A.V."/>
            <person name="Dedysh S.N."/>
        </authorList>
    </citation>
    <scope>NUCLEOTIDE SEQUENCE [LARGE SCALE GENOMIC DNA]</scope>
    <source>
        <strain evidence="10">SP5</strain>
    </source>
</reference>
<keyword evidence="3" id="KW-1003">Cell membrane</keyword>
<evidence type="ECO:0000256" key="6">
    <source>
        <dbReference type="ARBA" id="ARBA00023136"/>
    </source>
</evidence>
<dbReference type="PANTHER" id="PTHR37937:SF1">
    <property type="entry name" value="CONJUGATIVE TRANSFER: DNA TRANSPORT"/>
    <property type="match status" value="1"/>
</dbReference>
<comment type="caution">
    <text evidence="9">The sequence shown here is derived from an EMBL/GenBank/DDBJ whole genome shotgun (WGS) entry which is preliminary data.</text>
</comment>
<dbReference type="Proteomes" id="UP000214646">
    <property type="component" value="Unassembled WGS sequence"/>
</dbReference>
<dbReference type="InterPro" id="IPR003688">
    <property type="entry name" value="TraG/VirD4"/>
</dbReference>
<keyword evidence="6 8" id="KW-0472">Membrane</keyword>
<evidence type="ECO:0000256" key="3">
    <source>
        <dbReference type="ARBA" id="ARBA00022475"/>
    </source>
</evidence>
<dbReference type="InterPro" id="IPR027417">
    <property type="entry name" value="P-loop_NTPase"/>
</dbReference>
<evidence type="ECO:0000256" key="4">
    <source>
        <dbReference type="ARBA" id="ARBA00022692"/>
    </source>
</evidence>
<evidence type="ECO:0000313" key="10">
    <source>
        <dbReference type="Proteomes" id="UP000214646"/>
    </source>
</evidence>
<evidence type="ECO:0000313" key="9">
    <source>
        <dbReference type="EMBL" id="OWK47320.1"/>
    </source>
</evidence>
<dbReference type="RefSeq" id="WP_088252443.1">
    <property type="nucleotide sequence ID" value="NZ_NIDE01000001.1"/>
</dbReference>
<comment type="similarity">
    <text evidence="2">Belongs to the VirD4/TraG family.</text>
</comment>
<feature type="transmembrane region" description="Helical" evidence="8">
    <location>
        <begin position="562"/>
        <end position="583"/>
    </location>
</feature>
<dbReference type="GO" id="GO:0005886">
    <property type="term" value="C:plasma membrane"/>
    <property type="evidence" value="ECO:0007669"/>
    <property type="project" value="UniProtKB-SubCell"/>
</dbReference>
<comment type="subcellular location">
    <subcellularLocation>
        <location evidence="1">Cell membrane</location>
        <topology evidence="1">Multi-pass membrane protein</topology>
    </subcellularLocation>
</comment>
<dbReference type="SUPFAM" id="SSF52540">
    <property type="entry name" value="P-loop containing nucleoside triphosphate hydrolases"/>
    <property type="match status" value="1"/>
</dbReference>
<keyword evidence="10" id="KW-1185">Reference proteome</keyword>
<accession>A0A225E0R8</accession>
<organism evidence="9 10">
    <name type="scientific">Fimbriiglobus ruber</name>
    <dbReference type="NCBI Taxonomy" id="1908690"/>
    <lineage>
        <taxon>Bacteria</taxon>
        <taxon>Pseudomonadati</taxon>
        <taxon>Planctomycetota</taxon>
        <taxon>Planctomycetia</taxon>
        <taxon>Gemmatales</taxon>
        <taxon>Gemmataceae</taxon>
        <taxon>Fimbriiglobus</taxon>
    </lineage>
</organism>
<dbReference type="PANTHER" id="PTHR37937">
    <property type="entry name" value="CONJUGATIVE TRANSFER: DNA TRANSPORT"/>
    <property type="match status" value="1"/>
</dbReference>
<dbReference type="EMBL" id="NIDE01000001">
    <property type="protein sequence ID" value="OWK47320.1"/>
    <property type="molecule type" value="Genomic_DNA"/>
</dbReference>
<evidence type="ECO:0000256" key="1">
    <source>
        <dbReference type="ARBA" id="ARBA00004651"/>
    </source>
</evidence>
<dbReference type="Pfam" id="PF02534">
    <property type="entry name" value="T4SS-DNA_transf"/>
    <property type="match status" value="1"/>
</dbReference>
<evidence type="ECO:0000256" key="7">
    <source>
        <dbReference type="SAM" id="MobiDB-lite"/>
    </source>
</evidence>
<keyword evidence="4 8" id="KW-0812">Transmembrane</keyword>
<dbReference type="OrthoDB" id="9766496at2"/>
<protein>
    <submittedName>
        <fullName evidence="9">Conjugal transfer coupling protein TraG</fullName>
    </submittedName>
</protein>
<feature type="region of interest" description="Disordered" evidence="7">
    <location>
        <begin position="482"/>
        <end position="509"/>
    </location>
</feature>
<dbReference type="Gene3D" id="3.40.50.300">
    <property type="entry name" value="P-loop containing nucleotide triphosphate hydrolases"/>
    <property type="match status" value="1"/>
</dbReference>
<gene>
    <name evidence="9" type="ORF">FRUB_01019</name>
</gene>
<name>A0A225E0R8_9BACT</name>
<feature type="transmembrane region" description="Helical" evidence="8">
    <location>
        <begin position="31"/>
        <end position="47"/>
    </location>
</feature>
<dbReference type="AlphaFoldDB" id="A0A225E0R8"/>
<sequence>MRKLSVFLTRMCQRGGCLAGAGSCAVIHSLFYPWPMLGVGVVAFLYLRRSRSSSYGSARWGTANDALAANLIGGPTGLPLGYLVGAERPSLLRAARRLFTSRSKDAEGAVRHFDCALGGSKRVAREPVRLPDGVHSVVFSPPGGGKTTGFIIPALLSCSDNAVVIDLKGEIFKATAAHRARRFGSKIVALDPYGVLGPPSWTYNPLTHPDPNSDAALDEVRDLANALVFRTGRETEAHWNDSAETILTGFPAFVLAHADAQHRTLTDTQEVLADPEARAGALAAMTVSPAWGGALRRFAHQIGQFKDREANSVYSTTLRHLSFLHSPPVARFLSNGPNAFDPMSLCRDRVTVYLVLPPNHLKSQAPLLRLMVSGMFRAMFRAGTDPARRVQFFLDEAAAIGHMDSIDQAMAVGRGYGIRLNFAYQSMGQLSAAFPDGQHQTFLSCVGCQMFIGPPNDYQTAEYIQNMIGDCTIRLTNSQRNSSWSSSSSQQGHQSQWSSSSGTSTQETGRKLLQAAETFQLGPQQAIVFLPGRSRPLLTNVRRYFEDSSLTRRRWFGGRLRMLVRSVVFLAATVYLLLFLLHVREEQLRQRACPIPSPMYDPGFNPIPPGWGNPAWNPGDSVEP</sequence>
<evidence type="ECO:0000256" key="8">
    <source>
        <dbReference type="SAM" id="Phobius"/>
    </source>
</evidence>
<dbReference type="InterPro" id="IPR051539">
    <property type="entry name" value="T4SS-coupling_protein"/>
</dbReference>
<proteinExistence type="inferred from homology"/>
<evidence type="ECO:0000256" key="5">
    <source>
        <dbReference type="ARBA" id="ARBA00022989"/>
    </source>
</evidence>
<dbReference type="CDD" id="cd01127">
    <property type="entry name" value="TrwB_TraG_TraD_VirD4"/>
    <property type="match status" value="2"/>
</dbReference>
<keyword evidence="5 8" id="KW-1133">Transmembrane helix</keyword>
<feature type="compositionally biased region" description="Low complexity" evidence="7">
    <location>
        <begin position="482"/>
        <end position="506"/>
    </location>
</feature>